<accession>A0ABR4NQ39</accession>
<reference evidence="4 5" key="1">
    <citation type="submission" date="2024-05" db="EMBL/GenBank/DDBJ databases">
        <title>Long read based assembly of the Candida bracarensis genome reveals expanded adhesin content.</title>
        <authorList>
            <person name="Marcet-Houben M."/>
            <person name="Ksiezopolska E."/>
            <person name="Gabaldon T."/>
        </authorList>
    </citation>
    <scope>NUCLEOTIDE SEQUENCE [LARGE SCALE GENOMIC DNA]</scope>
    <source>
        <strain evidence="4 5">CBM6</strain>
    </source>
</reference>
<evidence type="ECO:0000313" key="5">
    <source>
        <dbReference type="Proteomes" id="UP001623330"/>
    </source>
</evidence>
<organism evidence="4 5">
    <name type="scientific">Nakaseomyces bracarensis</name>
    <dbReference type="NCBI Taxonomy" id="273131"/>
    <lineage>
        <taxon>Eukaryota</taxon>
        <taxon>Fungi</taxon>
        <taxon>Dikarya</taxon>
        <taxon>Ascomycota</taxon>
        <taxon>Saccharomycotina</taxon>
        <taxon>Saccharomycetes</taxon>
        <taxon>Saccharomycetales</taxon>
        <taxon>Saccharomycetaceae</taxon>
        <taxon>Nakaseomyces</taxon>
    </lineage>
</organism>
<sequence length="174" mass="20401">MPSPSIYQFPPLYTRQPNLLIRQKQLETWVDIISEYCKENKVWLISREGDVGNGDVNIFRNNEINRAVPQLFVNEIWSAMVNKRKAIPHETSYYVLWRDMDSWSSLILQWFETVGKLNQVVTLYELTESDETLEWEFHGMPEPLLQKCLKPLCVRNRATIMKDENGSPVAIKVV</sequence>
<evidence type="ECO:0000256" key="3">
    <source>
        <dbReference type="ARBA" id="ARBA00022927"/>
    </source>
</evidence>
<dbReference type="PANTHER" id="PTHR13149:SF0">
    <property type="entry name" value="VACUOLAR PROTEIN-SORTING-ASSOCIATED PROTEIN 25"/>
    <property type="match status" value="1"/>
</dbReference>
<keyword evidence="2" id="KW-0813">Transport</keyword>
<dbReference type="InterPro" id="IPR008570">
    <property type="entry name" value="ESCRT-II_cplx_Vps25-sub"/>
</dbReference>
<keyword evidence="5" id="KW-1185">Reference proteome</keyword>
<dbReference type="InterPro" id="IPR036390">
    <property type="entry name" value="WH_DNA-bd_sf"/>
</dbReference>
<gene>
    <name evidence="4" type="ORF">RNJ44_01576</name>
</gene>
<evidence type="ECO:0000256" key="1">
    <source>
        <dbReference type="ARBA" id="ARBA00009674"/>
    </source>
</evidence>
<dbReference type="Pfam" id="PF05871">
    <property type="entry name" value="ESCRT-II"/>
    <property type="match status" value="1"/>
</dbReference>
<evidence type="ECO:0000313" key="4">
    <source>
        <dbReference type="EMBL" id="KAL3230213.1"/>
    </source>
</evidence>
<dbReference type="Gene3D" id="1.10.10.10">
    <property type="entry name" value="Winged helix-like DNA-binding domain superfamily/Winged helix DNA-binding domain"/>
    <property type="match status" value="1"/>
</dbReference>
<protein>
    <submittedName>
        <fullName evidence="4">Vacuolar protein-sorting-associated protein 25</fullName>
    </submittedName>
</protein>
<evidence type="ECO:0000256" key="2">
    <source>
        <dbReference type="ARBA" id="ARBA00022448"/>
    </source>
</evidence>
<dbReference type="SUPFAM" id="SSF46785">
    <property type="entry name" value="Winged helix' DNA-binding domain"/>
    <property type="match status" value="2"/>
</dbReference>
<dbReference type="PANTHER" id="PTHR13149">
    <property type="entry name" value="VACUOLAR PROTEIN SORTING-ASSOCIATED PROTEIN VPS25"/>
    <property type="match status" value="1"/>
</dbReference>
<dbReference type="Proteomes" id="UP001623330">
    <property type="component" value="Unassembled WGS sequence"/>
</dbReference>
<name>A0ABR4NQ39_9SACH</name>
<dbReference type="EMBL" id="JBEVYD010000010">
    <property type="protein sequence ID" value="KAL3230213.1"/>
    <property type="molecule type" value="Genomic_DNA"/>
</dbReference>
<dbReference type="InterPro" id="IPR036388">
    <property type="entry name" value="WH-like_DNA-bd_sf"/>
</dbReference>
<dbReference type="InterPro" id="IPR014041">
    <property type="entry name" value="ESCRT-II_cplx_Vps25-sub_N"/>
</dbReference>
<keyword evidence="3" id="KW-0653">Protein transport</keyword>
<dbReference type="Gene3D" id="1.10.10.570">
    <property type="entry name" value="Winged helix' DNA-binding domain. Chain C. Domain 1"/>
    <property type="match status" value="1"/>
</dbReference>
<comment type="caution">
    <text evidence="4">The sequence shown here is derived from an EMBL/GenBank/DDBJ whole genome shotgun (WGS) entry which is preliminary data.</text>
</comment>
<comment type="similarity">
    <text evidence="1">Belongs to the VPS25 family.</text>
</comment>
<proteinExistence type="inferred from homology"/>